<evidence type="ECO:0000256" key="1">
    <source>
        <dbReference type="SAM" id="MobiDB-lite"/>
    </source>
</evidence>
<dbReference type="AlphaFoldDB" id="A0A833ZJG9"/>
<accession>A0A833ZJG9</accession>
<evidence type="ECO:0000313" key="2">
    <source>
        <dbReference type="EMBL" id="KAF6095145.1"/>
    </source>
</evidence>
<evidence type="ECO:0000313" key="3">
    <source>
        <dbReference type="Proteomes" id="UP000664940"/>
    </source>
</evidence>
<protein>
    <submittedName>
        <fullName evidence="2">Uncharacterized protein</fullName>
    </submittedName>
</protein>
<feature type="region of interest" description="Disordered" evidence="1">
    <location>
        <begin position="1"/>
        <end position="22"/>
    </location>
</feature>
<dbReference type="Proteomes" id="UP000664940">
    <property type="component" value="Unassembled WGS sequence"/>
</dbReference>
<organism evidence="2 3">
    <name type="scientific">Phyllostomus discolor</name>
    <name type="common">pale spear-nosed bat</name>
    <dbReference type="NCBI Taxonomy" id="89673"/>
    <lineage>
        <taxon>Eukaryota</taxon>
        <taxon>Metazoa</taxon>
        <taxon>Chordata</taxon>
        <taxon>Craniata</taxon>
        <taxon>Vertebrata</taxon>
        <taxon>Euteleostomi</taxon>
        <taxon>Mammalia</taxon>
        <taxon>Eutheria</taxon>
        <taxon>Laurasiatheria</taxon>
        <taxon>Chiroptera</taxon>
        <taxon>Yangochiroptera</taxon>
        <taxon>Phyllostomidae</taxon>
        <taxon>Phyllostominae</taxon>
        <taxon>Phyllostomus</taxon>
    </lineage>
</organism>
<proteinExistence type="predicted"/>
<comment type="caution">
    <text evidence="2">The sequence shown here is derived from an EMBL/GenBank/DDBJ whole genome shotgun (WGS) entry which is preliminary data.</text>
</comment>
<gene>
    <name evidence="2" type="ORF">HJG60_012112</name>
</gene>
<sequence>MTEQAPITDAESGGTVSPQPGSLVPLPHSVTFLTTAGPGVKYFHYTSFRERERGRAPSLSLPHTALKSKRADAVPGRHWWDHCFAGLAAAASDGTESTRGSFQAVVNRGLPRWGERQPGERAYQNCCVRCKLYYLLTISRETCHHEITWCLPR</sequence>
<reference evidence="2 3" key="1">
    <citation type="journal article" date="2020" name="Nature">
        <title>Six reference-quality genomes reveal evolution of bat adaptations.</title>
        <authorList>
            <person name="Jebb D."/>
            <person name="Huang Z."/>
            <person name="Pippel M."/>
            <person name="Hughes G.M."/>
            <person name="Lavrichenko K."/>
            <person name="Devanna P."/>
            <person name="Winkler S."/>
            <person name="Jermiin L.S."/>
            <person name="Skirmuntt E.C."/>
            <person name="Katzourakis A."/>
            <person name="Burkitt-Gray L."/>
            <person name="Ray D.A."/>
            <person name="Sullivan K.A.M."/>
            <person name="Roscito J.G."/>
            <person name="Kirilenko B.M."/>
            <person name="Davalos L.M."/>
            <person name="Corthals A.P."/>
            <person name="Power M.L."/>
            <person name="Jones G."/>
            <person name="Ransome R.D."/>
            <person name="Dechmann D.K.N."/>
            <person name="Locatelli A.G."/>
            <person name="Puechmaille S.J."/>
            <person name="Fedrigo O."/>
            <person name="Jarvis E.D."/>
            <person name="Hiller M."/>
            <person name="Vernes S.C."/>
            <person name="Myers E.W."/>
            <person name="Teeling E.C."/>
        </authorList>
    </citation>
    <scope>NUCLEOTIDE SEQUENCE [LARGE SCALE GENOMIC DNA]</scope>
    <source>
        <strain evidence="2">Bat1K_MPI-CBG_1</strain>
    </source>
</reference>
<dbReference type="EMBL" id="JABVXQ010000008">
    <property type="protein sequence ID" value="KAF6095145.1"/>
    <property type="molecule type" value="Genomic_DNA"/>
</dbReference>
<name>A0A833ZJG9_9CHIR</name>